<dbReference type="Proteomes" id="UP000824469">
    <property type="component" value="Unassembled WGS sequence"/>
</dbReference>
<accession>A0AA38FNV8</accession>
<evidence type="ECO:0000313" key="4">
    <source>
        <dbReference type="Proteomes" id="UP000824469"/>
    </source>
</evidence>
<dbReference type="PROSITE" id="PS50985">
    <property type="entry name" value="GRAS"/>
    <property type="match status" value="1"/>
</dbReference>
<comment type="caution">
    <text evidence="3">The sequence shown here is derived from an EMBL/GenBank/DDBJ whole genome shotgun (WGS) entry which is preliminary data.</text>
</comment>
<evidence type="ECO:0000313" key="3">
    <source>
        <dbReference type="EMBL" id="KAH9307155.1"/>
    </source>
</evidence>
<dbReference type="OMA" id="FSIEAHE"/>
<sequence>MAAEVTVAARGHLRKPVFEKVDELHPGTAGHTMVVKALSLKLMLQRGRSEEKNAVKSYVEDDLAYQALYRLLPYHKFLHFTGNQAILEAVGSASHIHIIDLEIRQGLQWPSFLQSLSFRPGAPPKLLKITAIGNDEKRLTQTGRRLLEFAQSIGIEFVFRPLIAEMEELDESSFSIEAHETAAVNCSVVLNRMLCKSGKIHGLLALLRRLNLVILTVMEIESNQNRPSPVVRFLQCLIFLRVVFHSIEASLERNNPEGILIERVYIAPNISSVLVDDKEN</sequence>
<protein>
    <recommendedName>
        <fullName evidence="5">DELLA protein</fullName>
    </recommendedName>
</protein>
<dbReference type="PANTHER" id="PTHR31636">
    <property type="entry name" value="OSJNBA0084A10.13 PROTEIN-RELATED"/>
    <property type="match status" value="1"/>
</dbReference>
<dbReference type="AlphaFoldDB" id="A0AA38FNV8"/>
<organism evidence="3 4">
    <name type="scientific">Taxus chinensis</name>
    <name type="common">Chinese yew</name>
    <name type="synonym">Taxus wallichiana var. chinensis</name>
    <dbReference type="NCBI Taxonomy" id="29808"/>
    <lineage>
        <taxon>Eukaryota</taxon>
        <taxon>Viridiplantae</taxon>
        <taxon>Streptophyta</taxon>
        <taxon>Embryophyta</taxon>
        <taxon>Tracheophyta</taxon>
        <taxon>Spermatophyta</taxon>
        <taxon>Pinopsida</taxon>
        <taxon>Pinidae</taxon>
        <taxon>Conifers II</taxon>
        <taxon>Cupressales</taxon>
        <taxon>Taxaceae</taxon>
        <taxon>Taxus</taxon>
    </lineage>
</organism>
<keyword evidence="1" id="KW-0805">Transcription regulation</keyword>
<keyword evidence="4" id="KW-1185">Reference proteome</keyword>
<dbReference type="EMBL" id="JAHRHJ020000008">
    <property type="protein sequence ID" value="KAH9307155.1"/>
    <property type="molecule type" value="Genomic_DNA"/>
</dbReference>
<keyword evidence="2" id="KW-0804">Transcription</keyword>
<evidence type="ECO:0000256" key="1">
    <source>
        <dbReference type="ARBA" id="ARBA00023015"/>
    </source>
</evidence>
<reference evidence="3 4" key="1">
    <citation type="journal article" date="2021" name="Nat. Plants">
        <title>The Taxus genome provides insights into paclitaxel biosynthesis.</title>
        <authorList>
            <person name="Xiong X."/>
            <person name="Gou J."/>
            <person name="Liao Q."/>
            <person name="Li Y."/>
            <person name="Zhou Q."/>
            <person name="Bi G."/>
            <person name="Li C."/>
            <person name="Du R."/>
            <person name="Wang X."/>
            <person name="Sun T."/>
            <person name="Guo L."/>
            <person name="Liang H."/>
            <person name="Lu P."/>
            <person name="Wu Y."/>
            <person name="Zhang Z."/>
            <person name="Ro D.K."/>
            <person name="Shang Y."/>
            <person name="Huang S."/>
            <person name="Yan J."/>
        </authorList>
    </citation>
    <scope>NUCLEOTIDE SEQUENCE [LARGE SCALE GENOMIC DNA]</scope>
    <source>
        <strain evidence="3">Ta-2019</strain>
    </source>
</reference>
<evidence type="ECO:0008006" key="5">
    <source>
        <dbReference type="Google" id="ProtNLM"/>
    </source>
</evidence>
<gene>
    <name evidence="3" type="ORF">KI387_043827</name>
</gene>
<dbReference type="InterPro" id="IPR005202">
    <property type="entry name" value="TF_GRAS"/>
</dbReference>
<name>A0AA38FNV8_TAXCH</name>
<dbReference type="Pfam" id="PF03514">
    <property type="entry name" value="GRAS"/>
    <property type="match status" value="1"/>
</dbReference>
<evidence type="ECO:0000256" key="2">
    <source>
        <dbReference type="ARBA" id="ARBA00023163"/>
    </source>
</evidence>
<proteinExistence type="predicted"/>